<feature type="compositionally biased region" description="Basic and acidic residues" evidence="11">
    <location>
        <begin position="47"/>
        <end position="70"/>
    </location>
</feature>
<evidence type="ECO:0000256" key="1">
    <source>
        <dbReference type="ARBA" id="ARBA00022555"/>
    </source>
</evidence>
<comment type="catalytic activity">
    <reaction evidence="8">
        <text>guanosine(26) in tRNA + 2 S-adenosyl-L-methionine = N(2)-dimethylguanosine(26) in tRNA + 2 S-adenosyl-L-homocysteine + 2 H(+)</text>
        <dbReference type="Rhea" id="RHEA:43140"/>
        <dbReference type="Rhea" id="RHEA-COMP:10359"/>
        <dbReference type="Rhea" id="RHEA-COMP:10360"/>
        <dbReference type="ChEBI" id="CHEBI:15378"/>
        <dbReference type="ChEBI" id="CHEBI:57856"/>
        <dbReference type="ChEBI" id="CHEBI:59789"/>
        <dbReference type="ChEBI" id="CHEBI:74269"/>
        <dbReference type="ChEBI" id="CHEBI:74513"/>
        <dbReference type="EC" id="2.1.1.216"/>
    </reaction>
</comment>
<dbReference type="Gene3D" id="3.40.50.150">
    <property type="entry name" value="Vaccinia Virus protein VP39"/>
    <property type="match status" value="1"/>
</dbReference>
<dbReference type="GO" id="GO:0002940">
    <property type="term" value="P:tRNA N2-guanine methylation"/>
    <property type="evidence" value="ECO:0007669"/>
    <property type="project" value="TreeGrafter"/>
</dbReference>
<dbReference type="AlphaFoldDB" id="A0A8D8SNR3"/>
<feature type="compositionally biased region" description="Basic and acidic residues" evidence="11">
    <location>
        <begin position="84"/>
        <end position="94"/>
    </location>
</feature>
<dbReference type="CDD" id="cd02440">
    <property type="entry name" value="AdoMet_MTases"/>
    <property type="match status" value="1"/>
</dbReference>
<feature type="compositionally biased region" description="Polar residues" evidence="11">
    <location>
        <begin position="785"/>
        <end position="797"/>
    </location>
</feature>
<keyword evidence="6 10" id="KW-0694">RNA-binding</keyword>
<feature type="compositionally biased region" description="Basic and acidic residues" evidence="11">
    <location>
        <begin position="1027"/>
        <end position="1063"/>
    </location>
</feature>
<evidence type="ECO:0000313" key="12">
    <source>
        <dbReference type="EMBL" id="CAG6673164.1"/>
    </source>
</evidence>
<evidence type="ECO:0000256" key="4">
    <source>
        <dbReference type="ARBA" id="ARBA00022691"/>
    </source>
</evidence>
<dbReference type="NCBIfam" id="TIGR00308">
    <property type="entry name" value="TRM1"/>
    <property type="match status" value="1"/>
</dbReference>
<evidence type="ECO:0000256" key="9">
    <source>
        <dbReference type="ARBA" id="ARBA00074266"/>
    </source>
</evidence>
<accession>A0A8D8SNR3</accession>
<keyword evidence="2 10" id="KW-0489">Methyltransferase</keyword>
<dbReference type="Gene3D" id="3.30.56.70">
    <property type="entry name" value="N2,N2-dimethylguanosine tRNA methyltransferase, C-terminal domain"/>
    <property type="match status" value="1"/>
</dbReference>
<evidence type="ECO:0000256" key="11">
    <source>
        <dbReference type="SAM" id="MobiDB-lite"/>
    </source>
</evidence>
<feature type="compositionally biased region" description="Acidic residues" evidence="11">
    <location>
        <begin position="932"/>
        <end position="943"/>
    </location>
</feature>
<comment type="similarity">
    <text evidence="10">Belongs to the class I-like SAM-binding methyltransferase superfamily. Trm1 family.</text>
</comment>
<feature type="compositionally biased region" description="Polar residues" evidence="11">
    <location>
        <begin position="695"/>
        <end position="711"/>
    </location>
</feature>
<dbReference type="GO" id="GO:0000049">
    <property type="term" value="F:tRNA binding"/>
    <property type="evidence" value="ECO:0007669"/>
    <property type="project" value="UniProtKB-UniRule"/>
</dbReference>
<feature type="compositionally biased region" description="Basic and acidic residues" evidence="11">
    <location>
        <begin position="1095"/>
        <end position="1111"/>
    </location>
</feature>
<keyword evidence="1 10" id="KW-0820">tRNA-binding</keyword>
<evidence type="ECO:0000256" key="3">
    <source>
        <dbReference type="ARBA" id="ARBA00022679"/>
    </source>
</evidence>
<feature type="region of interest" description="Disordered" evidence="11">
    <location>
        <begin position="1"/>
        <end position="156"/>
    </location>
</feature>
<protein>
    <recommendedName>
        <fullName evidence="9">tRNA (guanine(26)-N(2))-dimethyltransferase</fullName>
        <ecNumber evidence="7">2.1.1.216</ecNumber>
    </recommendedName>
</protein>
<dbReference type="EMBL" id="HBUF01230494">
    <property type="protein sequence ID" value="CAG6673164.1"/>
    <property type="molecule type" value="Transcribed_RNA"/>
</dbReference>
<sequence length="1132" mass="125021">MDNLAHEVAPGSSVVDPKTSAVDIEMEDVSEKVPKSNSVETSEEVIPETKADDVLDSKADSPSIENKEVVADESMDVIEDELLEETKTTEEESSNKVIETEPPTVSVETEAPADVIVSEVTDEKIVDSNSAPESAKPDSETTEITVESSEKPDTSKTVVVLEDENDTLVLNSDVDSASSDHDIADHGEEDDYDEYNDDHMFDIINEGKAKIYIPAGKKGVFYNPVQEFNRDLSVAVLTVFAIDHQSDPTVKKYQKKMKWATSTSDTEEEEDEEDEDVDLPLAPGRKCKNGISVLDALSATGLRSMRYGLEVAGVNTVMANDMSEVAVKIIDKNVRLNNLNRLVVSRRFDAIHLMQLEKIRGRHFDAIDLDPFGNPTRFLDAAVSSLRDGGLLLVTCTDMAVLCGNTPETCYVKYNAVSLKTAACHEMALRICLHLIETVCSKYGRFIVPLLSFHADFYIRVFVKVFTSPQTCKATSTKTSMVFKCIGCNTLSFQPLGMVYQVSGQTKFNLSHGPVVNAKCAHCEGRHVMAGPIWTGPLHDAVFVQQVLDTSESLGLTNTRRITGMLAVILEELKDIPLYYTLTNLCSVLHCEVIPMQDFRSALLHAKYKVSLSHCAKNSFKTNAPMSVVWDILRCWVKLHPIAEKRLEDTTVRNLLSKPPAFEANFAYHPESISDSAGLLRYQQNPAPYWGPGRKSTTNIGDARPKSNNTHPAPRDSPTDQAPPSKRFKKSGEGADKSIELITLTDEEDGDSLDREIFNLSKIADDAVDSSKGGSVASLSAIQAKANQNKSKNQDGNNKVIEEYNLCDDDDDDDMGDVDDDDDDLRIVNGDVGKKKTREDEKSLDDLEKELNQEIEKFDRKTKSALEEADLLTGESEEGKKDRSSSKTTKDIVYDLEENETVSKDNDSSNSNLTSSKHIKENDKTLSGKQMEEDDILELDAGDSSEVPVAVQNANDKSEDTSSSVVKPSRNSTDDSVKRTEDEVPTINSNDDSVVLNDDELREEKEILEENKNGPPSDIIENGGDNVNKDDLDDKDNLDKEIELALETSDSKGGDKEVDPDEKLTEDDEQLVKEIDLGRSKESEQVDGLNSNGDDSEKPSEGKRIESKVNEDNLVKELDEIINEEADVTSKE</sequence>
<evidence type="ECO:0000256" key="6">
    <source>
        <dbReference type="ARBA" id="ARBA00022884"/>
    </source>
</evidence>
<feature type="region of interest" description="Disordered" evidence="11">
    <location>
        <begin position="785"/>
        <end position="1111"/>
    </location>
</feature>
<feature type="compositionally biased region" description="Acidic residues" evidence="11">
    <location>
        <begin position="805"/>
        <end position="824"/>
    </location>
</feature>
<keyword evidence="5 10" id="KW-0819">tRNA processing</keyword>
<feature type="compositionally biased region" description="Basic and acidic residues" evidence="11">
    <location>
        <begin position="730"/>
        <end position="739"/>
    </location>
</feature>
<dbReference type="SUPFAM" id="SSF53335">
    <property type="entry name" value="S-adenosyl-L-methionine-dependent methyltransferases"/>
    <property type="match status" value="1"/>
</dbReference>
<feature type="region of interest" description="Disordered" evidence="11">
    <location>
        <begin position="685"/>
        <end position="743"/>
    </location>
</feature>
<dbReference type="FunFam" id="3.30.56.70:FF:000001">
    <property type="entry name" value="tRNA (guanine(26)-N(2))-dimethyltransferase"/>
    <property type="match status" value="1"/>
</dbReference>
<feature type="compositionally biased region" description="Basic and acidic residues" evidence="11">
    <location>
        <begin position="1070"/>
        <end position="1084"/>
    </location>
</feature>
<organism evidence="12">
    <name type="scientific">Cacopsylla melanoneura</name>
    <dbReference type="NCBI Taxonomy" id="428564"/>
    <lineage>
        <taxon>Eukaryota</taxon>
        <taxon>Metazoa</taxon>
        <taxon>Ecdysozoa</taxon>
        <taxon>Arthropoda</taxon>
        <taxon>Hexapoda</taxon>
        <taxon>Insecta</taxon>
        <taxon>Pterygota</taxon>
        <taxon>Neoptera</taxon>
        <taxon>Paraneoptera</taxon>
        <taxon>Hemiptera</taxon>
        <taxon>Sternorrhyncha</taxon>
        <taxon>Psylloidea</taxon>
        <taxon>Psyllidae</taxon>
        <taxon>Psyllinae</taxon>
        <taxon>Cacopsylla</taxon>
    </lineage>
</organism>
<dbReference type="GO" id="GO:0160104">
    <property type="term" value="F:tRNA (guanine(26)-N2)-dimethyltransferase activity"/>
    <property type="evidence" value="ECO:0007669"/>
    <property type="project" value="UniProtKB-EC"/>
</dbReference>
<feature type="compositionally biased region" description="Polar residues" evidence="11">
    <location>
        <begin position="961"/>
        <end position="971"/>
    </location>
</feature>
<dbReference type="Pfam" id="PF02005">
    <property type="entry name" value="TRM"/>
    <property type="match status" value="1"/>
</dbReference>
<feature type="compositionally biased region" description="Basic and acidic residues" evidence="11">
    <location>
        <begin position="877"/>
        <end position="893"/>
    </location>
</feature>
<feature type="compositionally biased region" description="Basic and acidic residues" evidence="11">
    <location>
        <begin position="1002"/>
        <end position="1012"/>
    </location>
</feature>
<keyword evidence="3 10" id="KW-0808">Transferase</keyword>
<dbReference type="EC" id="2.1.1.216" evidence="7"/>
<evidence type="ECO:0000256" key="8">
    <source>
        <dbReference type="ARBA" id="ARBA00051897"/>
    </source>
</evidence>
<dbReference type="PANTHER" id="PTHR10631:SF3">
    <property type="entry name" value="TRNA (GUANINE(26)-N(2))-DIMETHYLTRANSFERASE"/>
    <property type="match status" value="1"/>
</dbReference>
<dbReference type="InterPro" id="IPR042296">
    <property type="entry name" value="tRNA_met_Trm1_C"/>
</dbReference>
<name>A0A8D8SNR3_9HEMI</name>
<proteinExistence type="inferred from homology"/>
<keyword evidence="4 10" id="KW-0949">S-adenosyl-L-methionine</keyword>
<dbReference type="InterPro" id="IPR002905">
    <property type="entry name" value="Trm1"/>
</dbReference>
<dbReference type="PROSITE" id="PS51626">
    <property type="entry name" value="SAM_MT_TRM1"/>
    <property type="match status" value="1"/>
</dbReference>
<dbReference type="GO" id="GO:0005634">
    <property type="term" value="C:nucleus"/>
    <property type="evidence" value="ECO:0007669"/>
    <property type="project" value="TreeGrafter"/>
</dbReference>
<evidence type="ECO:0000256" key="10">
    <source>
        <dbReference type="PROSITE-ProRule" id="PRU00958"/>
    </source>
</evidence>
<feature type="compositionally biased region" description="Low complexity" evidence="11">
    <location>
        <begin position="100"/>
        <end position="112"/>
    </location>
</feature>
<reference evidence="12" key="1">
    <citation type="submission" date="2021-05" db="EMBL/GenBank/DDBJ databases">
        <authorList>
            <person name="Alioto T."/>
            <person name="Alioto T."/>
            <person name="Gomez Garrido J."/>
        </authorList>
    </citation>
    <scope>NUCLEOTIDE SEQUENCE</scope>
</reference>
<feature type="compositionally biased region" description="Acidic residues" evidence="11">
    <location>
        <begin position="71"/>
        <end position="83"/>
    </location>
</feature>
<evidence type="ECO:0000256" key="7">
    <source>
        <dbReference type="ARBA" id="ARBA00039099"/>
    </source>
</evidence>
<feature type="compositionally biased region" description="Basic and acidic residues" evidence="11">
    <location>
        <begin position="832"/>
        <end position="866"/>
    </location>
</feature>
<feature type="compositionally biased region" description="Basic and acidic residues" evidence="11">
    <location>
        <begin position="972"/>
        <end position="982"/>
    </location>
</feature>
<dbReference type="PANTHER" id="PTHR10631">
    <property type="entry name" value="N 2 ,N 2 -DIMETHYLGUANOSINE TRNA METHYLTRANSFERASE"/>
    <property type="match status" value="1"/>
</dbReference>
<evidence type="ECO:0000256" key="5">
    <source>
        <dbReference type="ARBA" id="ARBA00022694"/>
    </source>
</evidence>
<evidence type="ECO:0000256" key="2">
    <source>
        <dbReference type="ARBA" id="ARBA00022603"/>
    </source>
</evidence>
<dbReference type="InterPro" id="IPR029063">
    <property type="entry name" value="SAM-dependent_MTases_sf"/>
</dbReference>